<dbReference type="GeneID" id="93616038"/>
<dbReference type="VEuPathDB" id="FungiDB:RO3G_09072"/>
<gene>
    <name evidence="1" type="ORF">RO3G_09072</name>
</gene>
<sequence length="72" mass="8207">MGFKLRFVDDIMDVYNNQKHDEKPSDTYIHLWGGLQECELVKFKSPTPRETDILFGTGSIRDIHAPNAIAVS</sequence>
<dbReference type="AlphaFoldDB" id="I1C7D2"/>
<keyword evidence="2" id="KW-1185">Reference proteome</keyword>
<proteinExistence type="predicted"/>
<evidence type="ECO:0000313" key="2">
    <source>
        <dbReference type="Proteomes" id="UP000009138"/>
    </source>
</evidence>
<name>I1C7D2_RHIO9</name>
<dbReference type="InParanoid" id="I1C7D2"/>
<organism evidence="1 2">
    <name type="scientific">Rhizopus delemar (strain RA 99-880 / ATCC MYA-4621 / FGSC 9543 / NRRL 43880)</name>
    <name type="common">Mucormycosis agent</name>
    <name type="synonym">Rhizopus arrhizus var. delemar</name>
    <dbReference type="NCBI Taxonomy" id="246409"/>
    <lineage>
        <taxon>Eukaryota</taxon>
        <taxon>Fungi</taxon>
        <taxon>Fungi incertae sedis</taxon>
        <taxon>Mucoromycota</taxon>
        <taxon>Mucoromycotina</taxon>
        <taxon>Mucoromycetes</taxon>
        <taxon>Mucorales</taxon>
        <taxon>Mucorineae</taxon>
        <taxon>Rhizopodaceae</taxon>
        <taxon>Rhizopus</taxon>
    </lineage>
</organism>
<reference evidence="1 2" key="1">
    <citation type="journal article" date="2009" name="PLoS Genet.">
        <title>Genomic analysis of the basal lineage fungus Rhizopus oryzae reveals a whole-genome duplication.</title>
        <authorList>
            <person name="Ma L.-J."/>
            <person name="Ibrahim A.S."/>
            <person name="Skory C."/>
            <person name="Grabherr M.G."/>
            <person name="Burger G."/>
            <person name="Butler M."/>
            <person name="Elias M."/>
            <person name="Idnurm A."/>
            <person name="Lang B.F."/>
            <person name="Sone T."/>
            <person name="Abe A."/>
            <person name="Calvo S.E."/>
            <person name="Corrochano L.M."/>
            <person name="Engels R."/>
            <person name="Fu J."/>
            <person name="Hansberg W."/>
            <person name="Kim J.-M."/>
            <person name="Kodira C.D."/>
            <person name="Koehrsen M.J."/>
            <person name="Liu B."/>
            <person name="Miranda-Saavedra D."/>
            <person name="O'Leary S."/>
            <person name="Ortiz-Castellanos L."/>
            <person name="Poulter R."/>
            <person name="Rodriguez-Romero J."/>
            <person name="Ruiz-Herrera J."/>
            <person name="Shen Y.-Q."/>
            <person name="Zeng Q."/>
            <person name="Galagan J."/>
            <person name="Birren B.W."/>
            <person name="Cuomo C.A."/>
            <person name="Wickes B.L."/>
        </authorList>
    </citation>
    <scope>NUCLEOTIDE SEQUENCE [LARGE SCALE GENOMIC DNA]</scope>
    <source>
        <strain evidence="2">RA 99-880 / ATCC MYA-4621 / FGSC 9543 / NRRL 43880</strain>
    </source>
</reference>
<dbReference type="Proteomes" id="UP000009138">
    <property type="component" value="Unassembled WGS sequence"/>
</dbReference>
<evidence type="ECO:0000313" key="1">
    <source>
        <dbReference type="EMBL" id="EIE84362.1"/>
    </source>
</evidence>
<dbReference type="RefSeq" id="XP_067519758.1">
    <property type="nucleotide sequence ID" value="XM_067663657.1"/>
</dbReference>
<dbReference type="EMBL" id="CH476737">
    <property type="protein sequence ID" value="EIE84362.1"/>
    <property type="molecule type" value="Genomic_DNA"/>
</dbReference>
<protein>
    <submittedName>
        <fullName evidence="1">Uncharacterized protein</fullName>
    </submittedName>
</protein>
<accession>I1C7D2</accession>